<sequence>MTDDLIAELVADRPRSPQQWEDLFADSWPPYIDADPVAAAALPEVRATGAALEVALTRPAGSDHDERLAGAAWGVPIAWDGDTDHLPRGYSDTLVRALADHDRGTASDTLVICAAQVHPSHARTGAAAHLLGHLVQAAAARGLHRVIAPLRLTGEHQYPLIPVETYARWRRADGEAFDPWLRTHERMGAQLLSTTPASQSFVASVEQWRTWSGLALPGSGAHVIEGALAPLHVDLEEGTGRLDEPGAWVRHR</sequence>
<accession>A0A5C8ZEF5</accession>
<dbReference type="OrthoDB" id="342444at2"/>
<dbReference type="Proteomes" id="UP000321234">
    <property type="component" value="Unassembled WGS sequence"/>
</dbReference>
<evidence type="ECO:0000313" key="3">
    <source>
        <dbReference type="Proteomes" id="UP000321234"/>
    </source>
</evidence>
<name>A0A5C8ZEF5_9ACTN</name>
<dbReference type="InterPro" id="IPR016181">
    <property type="entry name" value="Acyl_CoA_acyltransferase"/>
</dbReference>
<proteinExistence type="predicted"/>
<dbReference type="Pfam" id="PF00583">
    <property type="entry name" value="Acetyltransf_1"/>
    <property type="match status" value="1"/>
</dbReference>
<dbReference type="EMBL" id="VKAC01000008">
    <property type="protein sequence ID" value="TXR55558.1"/>
    <property type="molecule type" value="Genomic_DNA"/>
</dbReference>
<gene>
    <name evidence="2" type="ORF">FMM08_14800</name>
</gene>
<dbReference type="RefSeq" id="WP_147927134.1">
    <property type="nucleotide sequence ID" value="NZ_VKAC01000008.1"/>
</dbReference>
<evidence type="ECO:0000313" key="2">
    <source>
        <dbReference type="EMBL" id="TXR55558.1"/>
    </source>
</evidence>
<reference evidence="2 3" key="1">
    <citation type="submission" date="2019-07" db="EMBL/GenBank/DDBJ databases">
        <title>Quadrisphaera sp. strain DD2A genome sequencing and assembly.</title>
        <authorList>
            <person name="Kim I."/>
        </authorList>
    </citation>
    <scope>NUCLEOTIDE SEQUENCE [LARGE SCALE GENOMIC DNA]</scope>
    <source>
        <strain evidence="2 3">DD2A</strain>
    </source>
</reference>
<dbReference type="InterPro" id="IPR000182">
    <property type="entry name" value="GNAT_dom"/>
</dbReference>
<dbReference type="Gene3D" id="3.40.630.30">
    <property type="match status" value="1"/>
</dbReference>
<organism evidence="2 3">
    <name type="scientific">Quadrisphaera setariae</name>
    <dbReference type="NCBI Taxonomy" id="2593304"/>
    <lineage>
        <taxon>Bacteria</taxon>
        <taxon>Bacillati</taxon>
        <taxon>Actinomycetota</taxon>
        <taxon>Actinomycetes</taxon>
        <taxon>Kineosporiales</taxon>
        <taxon>Kineosporiaceae</taxon>
        <taxon>Quadrisphaera</taxon>
    </lineage>
</organism>
<keyword evidence="3" id="KW-1185">Reference proteome</keyword>
<dbReference type="AlphaFoldDB" id="A0A5C8ZEF5"/>
<dbReference type="SUPFAM" id="SSF55729">
    <property type="entry name" value="Acyl-CoA N-acyltransferases (Nat)"/>
    <property type="match status" value="1"/>
</dbReference>
<comment type="caution">
    <text evidence="2">The sequence shown here is derived from an EMBL/GenBank/DDBJ whole genome shotgun (WGS) entry which is preliminary data.</text>
</comment>
<keyword evidence="2" id="KW-0808">Transferase</keyword>
<protein>
    <submittedName>
        <fullName evidence="2">GNAT family N-acetyltransferase</fullName>
    </submittedName>
</protein>
<dbReference type="GO" id="GO:0016747">
    <property type="term" value="F:acyltransferase activity, transferring groups other than amino-acyl groups"/>
    <property type="evidence" value="ECO:0007669"/>
    <property type="project" value="InterPro"/>
</dbReference>
<evidence type="ECO:0000259" key="1">
    <source>
        <dbReference type="Pfam" id="PF00583"/>
    </source>
</evidence>
<feature type="domain" description="N-acetyltransferase" evidence="1">
    <location>
        <begin position="66"/>
        <end position="148"/>
    </location>
</feature>